<gene>
    <name evidence="2" type="ORF">P154DRAFT_589006</name>
</gene>
<dbReference type="AlphaFoldDB" id="A0A6A5VXE5"/>
<reference evidence="2" key="1">
    <citation type="journal article" date="2020" name="Stud. Mycol.">
        <title>101 Dothideomycetes genomes: a test case for predicting lifestyles and emergence of pathogens.</title>
        <authorList>
            <person name="Haridas S."/>
            <person name="Albert R."/>
            <person name="Binder M."/>
            <person name="Bloem J."/>
            <person name="Labutti K."/>
            <person name="Salamov A."/>
            <person name="Andreopoulos B."/>
            <person name="Baker S."/>
            <person name="Barry K."/>
            <person name="Bills G."/>
            <person name="Bluhm B."/>
            <person name="Cannon C."/>
            <person name="Castanera R."/>
            <person name="Culley D."/>
            <person name="Daum C."/>
            <person name="Ezra D."/>
            <person name="Gonzalez J."/>
            <person name="Henrissat B."/>
            <person name="Kuo A."/>
            <person name="Liang C."/>
            <person name="Lipzen A."/>
            <person name="Lutzoni F."/>
            <person name="Magnuson J."/>
            <person name="Mondo S."/>
            <person name="Nolan M."/>
            <person name="Ohm R."/>
            <person name="Pangilinan J."/>
            <person name="Park H.-J."/>
            <person name="Ramirez L."/>
            <person name="Alfaro M."/>
            <person name="Sun H."/>
            <person name="Tritt A."/>
            <person name="Yoshinaga Y."/>
            <person name="Zwiers L.-H."/>
            <person name="Turgeon B."/>
            <person name="Goodwin S."/>
            <person name="Spatafora J."/>
            <person name="Crous P."/>
            <person name="Grigoriev I."/>
        </authorList>
    </citation>
    <scope>NUCLEOTIDE SEQUENCE</scope>
    <source>
        <strain evidence="2">CBS 123094</strain>
    </source>
</reference>
<feature type="transmembrane region" description="Helical" evidence="1">
    <location>
        <begin position="145"/>
        <end position="168"/>
    </location>
</feature>
<feature type="transmembrane region" description="Helical" evidence="1">
    <location>
        <begin position="219"/>
        <end position="240"/>
    </location>
</feature>
<dbReference type="Proteomes" id="UP000799779">
    <property type="component" value="Unassembled WGS sequence"/>
</dbReference>
<evidence type="ECO:0000313" key="3">
    <source>
        <dbReference type="Proteomes" id="UP000799779"/>
    </source>
</evidence>
<feature type="transmembrane region" description="Helical" evidence="1">
    <location>
        <begin position="174"/>
        <end position="198"/>
    </location>
</feature>
<feature type="transmembrane region" description="Helical" evidence="1">
    <location>
        <begin position="105"/>
        <end position="124"/>
    </location>
</feature>
<keyword evidence="1" id="KW-0812">Transmembrane</keyword>
<accession>A0A6A5VXE5</accession>
<protein>
    <submittedName>
        <fullName evidence="2">Uncharacterized protein</fullName>
    </submittedName>
</protein>
<proteinExistence type="predicted"/>
<dbReference type="OrthoDB" id="5391452at2759"/>
<feature type="transmembrane region" description="Helical" evidence="1">
    <location>
        <begin position="246"/>
        <end position="268"/>
    </location>
</feature>
<keyword evidence="1" id="KW-0472">Membrane</keyword>
<feature type="transmembrane region" description="Helical" evidence="1">
    <location>
        <begin position="75"/>
        <end position="93"/>
    </location>
</feature>
<feature type="transmembrane region" description="Helical" evidence="1">
    <location>
        <begin position="33"/>
        <end position="55"/>
    </location>
</feature>
<evidence type="ECO:0000256" key="1">
    <source>
        <dbReference type="SAM" id="Phobius"/>
    </source>
</evidence>
<keyword evidence="1" id="KW-1133">Transmembrane helix</keyword>
<name>A0A6A5VXE5_9PLEO</name>
<dbReference type="EMBL" id="ML977697">
    <property type="protein sequence ID" value="KAF1993557.1"/>
    <property type="molecule type" value="Genomic_DNA"/>
</dbReference>
<organism evidence="2 3">
    <name type="scientific">Amniculicola lignicola CBS 123094</name>
    <dbReference type="NCBI Taxonomy" id="1392246"/>
    <lineage>
        <taxon>Eukaryota</taxon>
        <taxon>Fungi</taxon>
        <taxon>Dikarya</taxon>
        <taxon>Ascomycota</taxon>
        <taxon>Pezizomycotina</taxon>
        <taxon>Dothideomycetes</taxon>
        <taxon>Pleosporomycetidae</taxon>
        <taxon>Pleosporales</taxon>
        <taxon>Amniculicolaceae</taxon>
        <taxon>Amniculicola</taxon>
    </lineage>
</organism>
<keyword evidence="3" id="KW-1185">Reference proteome</keyword>
<evidence type="ECO:0000313" key="2">
    <source>
        <dbReference type="EMBL" id="KAF1993557.1"/>
    </source>
</evidence>
<sequence length="271" mass="29678">MSASDSGNPSGNWFLESDGTCGDPSDSSLASQASFIGFLVLSIVVALITGFLNFWSLDVHVREGHLFKHPVYRQAVIGVFASIIAPILAATLFKQDKDTYTWHNFHIVMWTVFFGYHPGAYMGLTQIFRKKLSSAASAGQMIADMIFPIVGCAVALGSEGGSVVPVAYGQYRTTVFIGVSLLVVHILLLLVIYFAYWPSSGETNCLIKYHVFISTTGRLYVFFLGLLSFCGSTILLIVGSKSCGKMITFIEAMCLILQAILMFFLAVWERS</sequence>